<dbReference type="InterPro" id="IPR024708">
    <property type="entry name" value="Catalase_AS"/>
</dbReference>
<dbReference type="SMART" id="SM01060">
    <property type="entry name" value="Catalase"/>
    <property type="match status" value="1"/>
</dbReference>
<dbReference type="EC" id="1.11.1.6" evidence="11"/>
<dbReference type="Proteomes" id="UP000590412">
    <property type="component" value="Unassembled WGS sequence"/>
</dbReference>
<evidence type="ECO:0000256" key="11">
    <source>
        <dbReference type="RuleBase" id="RU000498"/>
    </source>
</evidence>
<dbReference type="PIRSF" id="PIRSF038928">
    <property type="entry name" value="Catalase_clade1-3"/>
    <property type="match status" value="1"/>
</dbReference>
<evidence type="ECO:0000313" key="14">
    <source>
        <dbReference type="EMBL" id="KAF6052771.1"/>
    </source>
</evidence>
<evidence type="ECO:0000256" key="1">
    <source>
        <dbReference type="ARBA" id="ARBA00001971"/>
    </source>
</evidence>
<evidence type="ECO:0000256" key="7">
    <source>
        <dbReference type="ARBA" id="ARBA00023004"/>
    </source>
</evidence>
<dbReference type="EMBL" id="JABWAB010000004">
    <property type="protein sequence ID" value="KAF6052771.1"/>
    <property type="molecule type" value="Genomic_DNA"/>
</dbReference>
<comment type="similarity">
    <text evidence="2 11">Belongs to the catalase family.</text>
</comment>
<feature type="binding site" description="axial binding residue" evidence="10">
    <location>
        <position position="339"/>
    </location>
    <ligand>
        <name>heme</name>
        <dbReference type="ChEBI" id="CHEBI:30413"/>
    </ligand>
    <ligandPart>
        <name>Fe</name>
        <dbReference type="ChEBI" id="CHEBI:18248"/>
    </ligandPart>
</feature>
<dbReference type="OrthoDB" id="6880011at2759"/>
<keyword evidence="4 10" id="KW-0349">Heme</keyword>
<keyword evidence="6 11" id="KW-0560">Oxidoreductase</keyword>
<dbReference type="InterPro" id="IPR002226">
    <property type="entry name" value="Catalase_haem_BS"/>
</dbReference>
<keyword evidence="3 11" id="KW-0575">Peroxidase</keyword>
<comment type="cofactor">
    <cofactor evidence="1 10">
        <name>heme</name>
        <dbReference type="ChEBI" id="CHEBI:30413"/>
    </cofactor>
</comment>
<dbReference type="PANTHER" id="PTHR11465">
    <property type="entry name" value="CATALASE"/>
    <property type="match status" value="1"/>
</dbReference>
<proteinExistence type="inferred from homology"/>
<keyword evidence="5 10" id="KW-0479">Metal-binding</keyword>
<keyword evidence="8 11" id="KW-0376">Hydrogen peroxide</keyword>
<dbReference type="PANTHER" id="PTHR11465:SF9">
    <property type="entry name" value="CATALASE"/>
    <property type="match status" value="1"/>
</dbReference>
<protein>
    <recommendedName>
        <fullName evidence="11">Catalase</fullName>
        <ecNumber evidence="11">1.11.1.6</ecNumber>
    </recommendedName>
</protein>
<name>A0A8X7NJY3_CANPA</name>
<sequence>MTPPPVLTNSQGQAIPNPPYATQRIGKHGPLLLQDIDLIDNLAHFDRERIPERVVHGRGSGAHGVFEVTDDITDICAADFLSEVGKKTKTFTRFSLVAAESGANDSARDVRGFATKFYTSEGILDFVYIHTPTFFIRDPSKFVDVNHVQKRNPQTNSKDPNAAWDFFTLNPETVHQVTILYTDRGTPASFRHMHGFSAHTFKWANAKNEWVYVRIHQLTDQGIKNHTAEEATRLAGENPDAAQDDLFQSIEKGDYPSWTCYVQTMTPEQAKKAPFSVFDMTKTWPHKDYPLRRFGKLTLNENPLNYFAEVEQAAFSPANTVPSMQPSADPVLQGRLFSYTDTQRYRLGVNFAQIPVNCPLRGGVQPFAPSERDGFMNVNGNLGATPNYLTKRERYTVKSFPLQQFQEIWEGPAEPFEWVATPAEFDQPAVLYNEVLSEIEKKHLAHNIAIDVAKTEPEIQDRVFKYFGGVSPELAEAVKKEVFQLSPRKQGNHIS</sequence>
<evidence type="ECO:0000256" key="12">
    <source>
        <dbReference type="RuleBase" id="RU004142"/>
    </source>
</evidence>
<dbReference type="Pfam" id="PF00199">
    <property type="entry name" value="Catalase"/>
    <property type="match status" value="1"/>
</dbReference>
<evidence type="ECO:0000256" key="6">
    <source>
        <dbReference type="ARBA" id="ARBA00023002"/>
    </source>
</evidence>
<dbReference type="GO" id="GO:0005739">
    <property type="term" value="C:mitochondrion"/>
    <property type="evidence" value="ECO:0007669"/>
    <property type="project" value="TreeGrafter"/>
</dbReference>
<comment type="caution">
    <text evidence="14">The sequence shown here is derived from an EMBL/GenBank/DDBJ whole genome shotgun (WGS) entry which is preliminary data.</text>
</comment>
<evidence type="ECO:0000256" key="4">
    <source>
        <dbReference type="ARBA" id="ARBA00022617"/>
    </source>
</evidence>
<dbReference type="InterPro" id="IPR024711">
    <property type="entry name" value="Catalase_clade1/3"/>
</dbReference>
<dbReference type="GO" id="GO:0042542">
    <property type="term" value="P:response to hydrogen peroxide"/>
    <property type="evidence" value="ECO:0007669"/>
    <property type="project" value="TreeGrafter"/>
</dbReference>
<dbReference type="GO" id="GO:0046872">
    <property type="term" value="F:metal ion binding"/>
    <property type="evidence" value="ECO:0007669"/>
    <property type="project" value="UniProtKB-KW"/>
</dbReference>
<evidence type="ECO:0000256" key="10">
    <source>
        <dbReference type="PIRSR" id="PIRSR038928-2"/>
    </source>
</evidence>
<dbReference type="GO" id="GO:0020037">
    <property type="term" value="F:heme binding"/>
    <property type="evidence" value="ECO:0007669"/>
    <property type="project" value="InterPro"/>
</dbReference>
<dbReference type="GO" id="GO:0042744">
    <property type="term" value="P:hydrogen peroxide catabolic process"/>
    <property type="evidence" value="ECO:0007669"/>
    <property type="project" value="UniProtKB-KW"/>
</dbReference>
<dbReference type="Gene3D" id="2.40.180.10">
    <property type="entry name" value="Catalase core domain"/>
    <property type="match status" value="1"/>
</dbReference>
<dbReference type="PROSITE" id="PS00437">
    <property type="entry name" value="CATALASE_1"/>
    <property type="match status" value="1"/>
</dbReference>
<dbReference type="InterPro" id="IPR011614">
    <property type="entry name" value="Catalase_core"/>
</dbReference>
<feature type="domain" description="Catalase core" evidence="13">
    <location>
        <begin position="8"/>
        <end position="397"/>
    </location>
</feature>
<organism evidence="14 15">
    <name type="scientific">Candida parapsilosis</name>
    <name type="common">Yeast</name>
    <dbReference type="NCBI Taxonomy" id="5480"/>
    <lineage>
        <taxon>Eukaryota</taxon>
        <taxon>Fungi</taxon>
        <taxon>Dikarya</taxon>
        <taxon>Ascomycota</taxon>
        <taxon>Saccharomycotina</taxon>
        <taxon>Pichiomycetes</taxon>
        <taxon>Debaryomycetaceae</taxon>
        <taxon>Candida/Lodderomyces clade</taxon>
        <taxon>Candida</taxon>
    </lineage>
</organism>
<dbReference type="InterPro" id="IPR018028">
    <property type="entry name" value="Catalase"/>
</dbReference>
<dbReference type="InterPro" id="IPR020835">
    <property type="entry name" value="Catalase_sf"/>
</dbReference>
<evidence type="ECO:0000259" key="13">
    <source>
        <dbReference type="SMART" id="SM01060"/>
    </source>
</evidence>
<accession>A0A8X7NJY3</accession>
<dbReference type="PRINTS" id="PR00067">
    <property type="entry name" value="CATALASE"/>
</dbReference>
<comment type="function">
    <text evidence="9 12">Catalyzes the degradation of hydrogen peroxide (H(2)O(2)) generated by peroxisomal oxidases to water and oxygen, thereby protecting cells from the toxic effects of hydrogen peroxide.</text>
</comment>
<evidence type="ECO:0000256" key="5">
    <source>
        <dbReference type="ARBA" id="ARBA00022723"/>
    </source>
</evidence>
<keyword evidence="7 10" id="KW-0408">Iron</keyword>
<dbReference type="FunFam" id="2.40.180.10:FF:000001">
    <property type="entry name" value="Catalase"/>
    <property type="match status" value="1"/>
</dbReference>
<evidence type="ECO:0000256" key="9">
    <source>
        <dbReference type="ARBA" id="ARBA00044729"/>
    </source>
</evidence>
<gene>
    <name evidence="14" type="primary">CAT1</name>
    <name evidence="14" type="ORF">FOB60_003027</name>
</gene>
<dbReference type="PROSITE" id="PS51402">
    <property type="entry name" value="CATALASE_3"/>
    <property type="match status" value="1"/>
</dbReference>
<dbReference type="PROSITE" id="PS00438">
    <property type="entry name" value="CATALASE_2"/>
    <property type="match status" value="1"/>
</dbReference>
<dbReference type="SUPFAM" id="SSF56634">
    <property type="entry name" value="Heme-dependent catalase-like"/>
    <property type="match status" value="1"/>
</dbReference>
<evidence type="ECO:0000256" key="2">
    <source>
        <dbReference type="ARBA" id="ARBA00005329"/>
    </source>
</evidence>
<evidence type="ECO:0000313" key="15">
    <source>
        <dbReference type="Proteomes" id="UP000590412"/>
    </source>
</evidence>
<evidence type="ECO:0000256" key="3">
    <source>
        <dbReference type="ARBA" id="ARBA00022559"/>
    </source>
</evidence>
<dbReference type="GO" id="GO:0004096">
    <property type="term" value="F:catalase activity"/>
    <property type="evidence" value="ECO:0007669"/>
    <property type="project" value="UniProtKB-EC"/>
</dbReference>
<dbReference type="InterPro" id="IPR010582">
    <property type="entry name" value="Catalase_immune_responsive"/>
</dbReference>
<evidence type="ECO:0000256" key="8">
    <source>
        <dbReference type="ARBA" id="ARBA00023324"/>
    </source>
</evidence>
<dbReference type="AlphaFoldDB" id="A0A8X7NJY3"/>
<dbReference type="Pfam" id="PF06628">
    <property type="entry name" value="Catalase-rel"/>
    <property type="match status" value="1"/>
</dbReference>
<reference evidence="14" key="1">
    <citation type="submission" date="2020-03" db="EMBL/GenBank/DDBJ databases">
        <title>FDA dAtabase for Regulatory Grade micrObial Sequences (FDA-ARGOS): Supporting development and validation of Infectious Disease Dx tests.</title>
        <authorList>
            <person name="Campos J."/>
            <person name="Goldberg B."/>
            <person name="Tallon L."/>
            <person name="Sadzewicz L."/>
            <person name="Vavikolanu K."/>
            <person name="Mehta A."/>
            <person name="Aluvathingal J."/>
            <person name="Nadendla S."/>
            <person name="Nandy P."/>
            <person name="Geyer C."/>
            <person name="Yan Y."/>
            <person name="Sichtig H."/>
        </authorList>
    </citation>
    <scope>NUCLEOTIDE SEQUENCE [LARGE SCALE GENOMIC DNA]</scope>
    <source>
        <strain evidence="14">FDAARGOS_652</strain>
    </source>
</reference>
<comment type="catalytic activity">
    <reaction evidence="11">
        <text>2 H2O2 = O2 + 2 H2O</text>
        <dbReference type="Rhea" id="RHEA:20309"/>
        <dbReference type="ChEBI" id="CHEBI:15377"/>
        <dbReference type="ChEBI" id="CHEBI:15379"/>
        <dbReference type="ChEBI" id="CHEBI:16240"/>
        <dbReference type="EC" id="1.11.1.6"/>
    </reaction>
</comment>
<dbReference type="GO" id="GO:0005777">
    <property type="term" value="C:peroxisome"/>
    <property type="evidence" value="ECO:0007669"/>
    <property type="project" value="TreeGrafter"/>
</dbReference>